<feature type="compositionally biased region" description="Acidic residues" evidence="1">
    <location>
        <begin position="1"/>
        <end position="11"/>
    </location>
</feature>
<feature type="compositionally biased region" description="Low complexity" evidence="1">
    <location>
        <begin position="136"/>
        <end position="157"/>
    </location>
</feature>
<feature type="compositionally biased region" description="Basic and acidic residues" evidence="1">
    <location>
        <begin position="291"/>
        <end position="300"/>
    </location>
</feature>
<feature type="compositionally biased region" description="Basic and acidic residues" evidence="1">
    <location>
        <begin position="201"/>
        <end position="213"/>
    </location>
</feature>
<dbReference type="Proteomes" id="UP000298390">
    <property type="component" value="Unassembled WGS sequence"/>
</dbReference>
<dbReference type="EMBL" id="SEKV01000470">
    <property type="protein sequence ID" value="TFY56862.1"/>
    <property type="molecule type" value="Genomic_DNA"/>
</dbReference>
<feature type="compositionally biased region" description="Pro residues" evidence="1">
    <location>
        <begin position="35"/>
        <end position="45"/>
    </location>
</feature>
<reference evidence="2 3" key="1">
    <citation type="submission" date="2019-01" db="EMBL/GenBank/DDBJ databases">
        <title>Genome sequencing of the rare red list fungi Fomitopsis rosea.</title>
        <authorList>
            <person name="Buettner E."/>
            <person name="Kellner H."/>
        </authorList>
    </citation>
    <scope>NUCLEOTIDE SEQUENCE [LARGE SCALE GENOMIC DNA]</scope>
    <source>
        <strain evidence="2 3">DSM 105464</strain>
    </source>
</reference>
<feature type="region of interest" description="Disordered" evidence="1">
    <location>
        <begin position="1"/>
        <end position="68"/>
    </location>
</feature>
<proteinExistence type="predicted"/>
<dbReference type="STRING" id="34475.A0A4Y9Y416"/>
<dbReference type="AlphaFoldDB" id="A0A4Y9Y416"/>
<feature type="region of interest" description="Disordered" evidence="1">
    <location>
        <begin position="343"/>
        <end position="363"/>
    </location>
</feature>
<evidence type="ECO:0000256" key="1">
    <source>
        <dbReference type="SAM" id="MobiDB-lite"/>
    </source>
</evidence>
<feature type="compositionally biased region" description="Low complexity" evidence="1">
    <location>
        <begin position="46"/>
        <end position="57"/>
    </location>
</feature>
<feature type="compositionally biased region" description="Basic residues" evidence="1">
    <location>
        <begin position="301"/>
        <end position="314"/>
    </location>
</feature>
<feature type="compositionally biased region" description="Polar residues" evidence="1">
    <location>
        <begin position="12"/>
        <end position="21"/>
    </location>
</feature>
<organism evidence="2 3">
    <name type="scientific">Rhodofomes roseus</name>
    <dbReference type="NCBI Taxonomy" id="34475"/>
    <lineage>
        <taxon>Eukaryota</taxon>
        <taxon>Fungi</taxon>
        <taxon>Dikarya</taxon>
        <taxon>Basidiomycota</taxon>
        <taxon>Agaricomycotina</taxon>
        <taxon>Agaricomycetes</taxon>
        <taxon>Polyporales</taxon>
        <taxon>Rhodofomes</taxon>
    </lineage>
</organism>
<feature type="region of interest" description="Disordered" evidence="1">
    <location>
        <begin position="285"/>
        <end position="314"/>
    </location>
</feature>
<feature type="compositionally biased region" description="Basic and acidic residues" evidence="1">
    <location>
        <begin position="83"/>
        <end position="112"/>
    </location>
</feature>
<feature type="compositionally biased region" description="Polar residues" evidence="1">
    <location>
        <begin position="352"/>
        <end position="363"/>
    </location>
</feature>
<evidence type="ECO:0000313" key="3">
    <source>
        <dbReference type="Proteomes" id="UP000298390"/>
    </source>
</evidence>
<feature type="compositionally biased region" description="Polar residues" evidence="1">
    <location>
        <begin position="217"/>
        <end position="226"/>
    </location>
</feature>
<sequence length="363" mass="38942">MADALNAEEESLLQSALQTAFTPVPLPKQSAVPEQPAPAPEPAQPVPAQEEAAGAPAPASPAPESTEDVWKADYDAHVAEWRRTSAEQRERAEGERARWEEIRKKEREEAKARGSARSEGWESVGGSTSASMVLDATASTSTAASVGGEAGGEPSVADARDLVSGEGQGRKTKEELEQAILPGSHAQARSRFSTPPDASSEAEHKWEDIHSSDPDSLASSYPSLSFPSDPHSPSSSLPHPLPPHAHHGHAHHPAHPHGHEHAHEQRREAPSTTQALFDSVPLAAHARPRARREPRGEHRPPVHQRRHARLRRDIRKGGARRLARLGEAIVELVRVFAGACATRGRERAAPGSGQQSGISLAVR</sequence>
<feature type="compositionally biased region" description="Basic and acidic residues" evidence="1">
    <location>
        <begin position="257"/>
        <end position="269"/>
    </location>
</feature>
<feature type="region of interest" description="Disordered" evidence="1">
    <location>
        <begin position="83"/>
        <end position="273"/>
    </location>
</feature>
<accession>A0A4Y9Y416</accession>
<name>A0A4Y9Y416_9APHY</name>
<evidence type="ECO:0000313" key="2">
    <source>
        <dbReference type="EMBL" id="TFY56862.1"/>
    </source>
</evidence>
<feature type="compositionally biased region" description="Basic residues" evidence="1">
    <location>
        <begin position="244"/>
        <end position="256"/>
    </location>
</feature>
<gene>
    <name evidence="2" type="ORF">EVJ58_g7380</name>
</gene>
<feature type="compositionally biased region" description="Basic and acidic residues" evidence="1">
    <location>
        <begin position="158"/>
        <end position="176"/>
    </location>
</feature>
<protein>
    <submittedName>
        <fullName evidence="2">Uncharacterized protein</fullName>
    </submittedName>
</protein>
<comment type="caution">
    <text evidence="2">The sequence shown here is derived from an EMBL/GenBank/DDBJ whole genome shotgun (WGS) entry which is preliminary data.</text>
</comment>